<comment type="caution">
    <text evidence="7">The sequence shown here is derived from an EMBL/GenBank/DDBJ whole genome shotgun (WGS) entry which is preliminary data.</text>
</comment>
<evidence type="ECO:0000313" key="8">
    <source>
        <dbReference type="Proteomes" id="UP001597018"/>
    </source>
</evidence>
<dbReference type="RefSeq" id="WP_263247057.1">
    <property type="nucleotide sequence ID" value="NZ_BAABLT010000006.1"/>
</dbReference>
<sequence>MTTPLDTEEGLLRLGLRDRWYALCPSRYVRPGELVRLDRAGEELLLWRDASGAVHVQEDRCPHRAARLSLGVHMGDRIACNYHGVQVDADGVVASVPGSPGCALEGRRALRTFPAREHAGAVFAWFGSDADAEPAPLEPPAPLVGDEWDSFLCYVEWDASHLLSLDNLLDPMHGAFLHRNSHTMFTGKREAVFRIRDTDTGFVFEKTDQRGVNFDWSEWVDHGGLQWVTLDIPYPATAGPGGPFTIVACVTAINEHQHAGFFWRCREVTGWQRDSWRFLYKHRLEARHWQVLEQDRAMAEAMPDDAWSRENLYQHDIALVRLRRMLRAEARTQIAAKADRAGHRVPATR</sequence>
<accession>A0ABW3FYE7</accession>
<dbReference type="Pfam" id="PF19112">
    <property type="entry name" value="VanA_C"/>
    <property type="match status" value="1"/>
</dbReference>
<keyword evidence="3" id="KW-0560">Oxidoreductase</keyword>
<dbReference type="CDD" id="cd03469">
    <property type="entry name" value="Rieske_RO_Alpha_N"/>
    <property type="match status" value="1"/>
</dbReference>
<evidence type="ECO:0000256" key="2">
    <source>
        <dbReference type="ARBA" id="ARBA00022723"/>
    </source>
</evidence>
<reference evidence="8" key="1">
    <citation type="journal article" date="2019" name="Int. J. Syst. Evol. Microbiol.">
        <title>The Global Catalogue of Microorganisms (GCM) 10K type strain sequencing project: providing services to taxonomists for standard genome sequencing and annotation.</title>
        <authorList>
            <consortium name="The Broad Institute Genomics Platform"/>
            <consortium name="The Broad Institute Genome Sequencing Center for Infectious Disease"/>
            <person name="Wu L."/>
            <person name="Ma J."/>
        </authorList>
    </citation>
    <scope>NUCLEOTIDE SEQUENCE [LARGE SCALE GENOMIC DNA]</scope>
    <source>
        <strain evidence="8">CCUG 56401</strain>
    </source>
</reference>
<dbReference type="InterPro" id="IPR036922">
    <property type="entry name" value="Rieske_2Fe-2S_sf"/>
</dbReference>
<keyword evidence="8" id="KW-1185">Reference proteome</keyword>
<dbReference type="EMBL" id="JBHTIW010000014">
    <property type="protein sequence ID" value="MFD0921596.1"/>
    <property type="molecule type" value="Genomic_DNA"/>
</dbReference>
<evidence type="ECO:0000256" key="3">
    <source>
        <dbReference type="ARBA" id="ARBA00023002"/>
    </source>
</evidence>
<dbReference type="Gene3D" id="3.90.380.10">
    <property type="entry name" value="Naphthalene 1,2-dioxygenase Alpha Subunit, Chain A, domain 1"/>
    <property type="match status" value="1"/>
</dbReference>
<dbReference type="PROSITE" id="PS51296">
    <property type="entry name" value="RIESKE"/>
    <property type="match status" value="1"/>
</dbReference>
<name>A0ABW3FYE7_9PSEU</name>
<keyword evidence="1" id="KW-0001">2Fe-2S</keyword>
<feature type="domain" description="Rieske" evidence="6">
    <location>
        <begin position="21"/>
        <end position="124"/>
    </location>
</feature>
<evidence type="ECO:0000313" key="7">
    <source>
        <dbReference type="EMBL" id="MFD0921596.1"/>
    </source>
</evidence>
<dbReference type="InterPro" id="IPR044043">
    <property type="entry name" value="VanA_C_cat"/>
</dbReference>
<evidence type="ECO:0000259" key="6">
    <source>
        <dbReference type="PROSITE" id="PS51296"/>
    </source>
</evidence>
<dbReference type="SUPFAM" id="SSF50022">
    <property type="entry name" value="ISP domain"/>
    <property type="match status" value="1"/>
</dbReference>
<organism evidence="7 8">
    <name type="scientific">Saccharopolyspora rosea</name>
    <dbReference type="NCBI Taxonomy" id="524884"/>
    <lineage>
        <taxon>Bacteria</taxon>
        <taxon>Bacillati</taxon>
        <taxon>Actinomycetota</taxon>
        <taxon>Actinomycetes</taxon>
        <taxon>Pseudonocardiales</taxon>
        <taxon>Pseudonocardiaceae</taxon>
        <taxon>Saccharopolyspora</taxon>
    </lineage>
</organism>
<gene>
    <name evidence="7" type="ORF">ACFQ16_17770</name>
</gene>
<keyword evidence="4" id="KW-0408">Iron</keyword>
<evidence type="ECO:0000256" key="4">
    <source>
        <dbReference type="ARBA" id="ARBA00023004"/>
    </source>
</evidence>
<dbReference type="Gene3D" id="2.102.10.10">
    <property type="entry name" value="Rieske [2Fe-2S] iron-sulphur domain"/>
    <property type="match status" value="1"/>
</dbReference>
<proteinExistence type="predicted"/>
<evidence type="ECO:0000256" key="5">
    <source>
        <dbReference type="ARBA" id="ARBA00023014"/>
    </source>
</evidence>
<keyword evidence="5" id="KW-0411">Iron-sulfur</keyword>
<dbReference type="SUPFAM" id="SSF55961">
    <property type="entry name" value="Bet v1-like"/>
    <property type="match status" value="1"/>
</dbReference>
<dbReference type="Pfam" id="PF00355">
    <property type="entry name" value="Rieske"/>
    <property type="match status" value="1"/>
</dbReference>
<dbReference type="Proteomes" id="UP001597018">
    <property type="component" value="Unassembled WGS sequence"/>
</dbReference>
<dbReference type="InterPro" id="IPR050584">
    <property type="entry name" value="Cholesterol_7-desaturase"/>
</dbReference>
<dbReference type="InterPro" id="IPR017941">
    <property type="entry name" value="Rieske_2Fe-2S"/>
</dbReference>
<dbReference type="PANTHER" id="PTHR21266">
    <property type="entry name" value="IRON-SULFUR DOMAIN CONTAINING PROTEIN"/>
    <property type="match status" value="1"/>
</dbReference>
<dbReference type="PANTHER" id="PTHR21266:SF60">
    <property type="entry name" value="3-KETOSTEROID-9-ALPHA-MONOOXYGENASE, OXYGENASE COMPONENT"/>
    <property type="match status" value="1"/>
</dbReference>
<evidence type="ECO:0000256" key="1">
    <source>
        <dbReference type="ARBA" id="ARBA00022714"/>
    </source>
</evidence>
<keyword evidence="2" id="KW-0479">Metal-binding</keyword>
<protein>
    <submittedName>
        <fullName evidence="7">Rieske 2Fe-2S domain-containing protein</fullName>
    </submittedName>
</protein>